<evidence type="ECO:0000313" key="1">
    <source>
        <dbReference type="EMBL" id="KAG5186904.1"/>
    </source>
</evidence>
<dbReference type="AlphaFoldDB" id="A0A835ZB04"/>
<accession>A0A835ZB04</accession>
<gene>
    <name evidence="1" type="ORF">JKP88DRAFT_218767</name>
</gene>
<dbReference type="EMBL" id="JAFCMP010000101">
    <property type="protein sequence ID" value="KAG5186904.1"/>
    <property type="molecule type" value="Genomic_DNA"/>
</dbReference>
<organism evidence="1 2">
    <name type="scientific">Tribonema minus</name>
    <dbReference type="NCBI Taxonomy" id="303371"/>
    <lineage>
        <taxon>Eukaryota</taxon>
        <taxon>Sar</taxon>
        <taxon>Stramenopiles</taxon>
        <taxon>Ochrophyta</taxon>
        <taxon>PX clade</taxon>
        <taxon>Xanthophyceae</taxon>
        <taxon>Tribonematales</taxon>
        <taxon>Tribonemataceae</taxon>
        <taxon>Tribonema</taxon>
    </lineage>
</organism>
<proteinExistence type="predicted"/>
<reference evidence="1" key="1">
    <citation type="submission" date="2021-02" db="EMBL/GenBank/DDBJ databases">
        <title>First Annotated Genome of the Yellow-green Alga Tribonema minus.</title>
        <authorList>
            <person name="Mahan K.M."/>
        </authorList>
    </citation>
    <scope>NUCLEOTIDE SEQUENCE</scope>
    <source>
        <strain evidence="1">UTEX B ZZ1240</strain>
    </source>
</reference>
<keyword evidence="2" id="KW-1185">Reference proteome</keyword>
<evidence type="ECO:0000313" key="2">
    <source>
        <dbReference type="Proteomes" id="UP000664859"/>
    </source>
</evidence>
<comment type="caution">
    <text evidence="1">The sequence shown here is derived from an EMBL/GenBank/DDBJ whole genome shotgun (WGS) entry which is preliminary data.</text>
</comment>
<sequence length="155" mass="15829">MAAPNSLCCLCPPIAHQYRGRTDFHVTPEMMEPLRRTERSLVGYAGSGLAGLGLARYLAHPSRAPRYRPGPVGQLAIISGAALIGGEIMAERSGPCAITQVIDSDKEMGGALCQAAERMGPCASGNNLSTICNLSGRGGGGSLASCTSAPGKSGV</sequence>
<protein>
    <submittedName>
        <fullName evidence="1">Uncharacterized protein</fullName>
    </submittedName>
</protein>
<name>A0A835ZB04_9STRA</name>
<dbReference type="Proteomes" id="UP000664859">
    <property type="component" value="Unassembled WGS sequence"/>
</dbReference>